<comment type="caution">
    <text evidence="2">The sequence shown here is derived from an EMBL/GenBank/DDBJ whole genome shotgun (WGS) entry which is preliminary data.</text>
</comment>
<evidence type="ECO:0000313" key="2">
    <source>
        <dbReference type="EMBL" id="KAF4473150.1"/>
    </source>
</evidence>
<evidence type="ECO:0008006" key="4">
    <source>
        <dbReference type="Google" id="ProtNLM"/>
    </source>
</evidence>
<gene>
    <name evidence="2" type="ORF">FAGAP_13426</name>
</gene>
<name>A0A9P5E704_9HYPO</name>
<dbReference type="Proteomes" id="UP000737391">
    <property type="component" value="Unassembled WGS sequence"/>
</dbReference>
<protein>
    <recommendedName>
        <fullName evidence="4">Ankyrin repeat protein</fullName>
    </recommendedName>
</protein>
<organism evidence="2 3">
    <name type="scientific">Fusarium agapanthi</name>
    <dbReference type="NCBI Taxonomy" id="1803897"/>
    <lineage>
        <taxon>Eukaryota</taxon>
        <taxon>Fungi</taxon>
        <taxon>Dikarya</taxon>
        <taxon>Ascomycota</taxon>
        <taxon>Pezizomycotina</taxon>
        <taxon>Sordariomycetes</taxon>
        <taxon>Hypocreomycetidae</taxon>
        <taxon>Hypocreales</taxon>
        <taxon>Nectriaceae</taxon>
        <taxon>Fusarium</taxon>
        <taxon>Fusarium fujikuroi species complex</taxon>
    </lineage>
</organism>
<proteinExistence type="predicted"/>
<evidence type="ECO:0000256" key="1">
    <source>
        <dbReference type="SAM" id="MobiDB-lite"/>
    </source>
</evidence>
<evidence type="ECO:0000313" key="3">
    <source>
        <dbReference type="Proteomes" id="UP000737391"/>
    </source>
</evidence>
<dbReference type="EMBL" id="LUFC02001953">
    <property type="protein sequence ID" value="KAF4473150.1"/>
    <property type="molecule type" value="Genomic_DNA"/>
</dbReference>
<feature type="region of interest" description="Disordered" evidence="1">
    <location>
        <begin position="20"/>
        <end position="40"/>
    </location>
</feature>
<reference evidence="2" key="1">
    <citation type="submission" date="2020-01" db="EMBL/GenBank/DDBJ databases">
        <title>Identification and distribution of gene clusters putatively required for synthesis of sphingolipid metabolism inhibitors in phylogenetically diverse species of the filamentous fungus Fusarium.</title>
        <authorList>
            <person name="Kim H.-S."/>
            <person name="Busman M."/>
            <person name="Brown D.W."/>
            <person name="Divon H."/>
            <person name="Uhlig S."/>
            <person name="Proctor R.H."/>
        </authorList>
    </citation>
    <scope>NUCLEOTIDE SEQUENCE</scope>
    <source>
        <strain evidence="2">NRRL 31653</strain>
    </source>
</reference>
<dbReference type="SUPFAM" id="SSF48403">
    <property type="entry name" value="Ankyrin repeat"/>
    <property type="match status" value="1"/>
</dbReference>
<dbReference type="AlphaFoldDB" id="A0A9P5E704"/>
<keyword evidence="3" id="KW-1185">Reference proteome</keyword>
<accession>A0A9P5E704</accession>
<dbReference type="OrthoDB" id="5086616at2759"/>
<sequence>MRNNAGKTVAELILDDNGHMDDEKASTFHPSGTDPDQDYRSWRDVDTEVLEALDEASVDWKAKTSEGGNLLHIIARSGVDQDRLILRSRYLVQKGIDVNEPDADGWTARKIAEHYKLNKFRFYVELGRLEQGEVEEYWRT</sequence>
<dbReference type="Gene3D" id="1.25.40.20">
    <property type="entry name" value="Ankyrin repeat-containing domain"/>
    <property type="match status" value="1"/>
</dbReference>
<dbReference type="InterPro" id="IPR036770">
    <property type="entry name" value="Ankyrin_rpt-contain_sf"/>
</dbReference>